<organism evidence="2 3">
    <name type="scientific">Gnomoniopsis smithogilvyi</name>
    <dbReference type="NCBI Taxonomy" id="1191159"/>
    <lineage>
        <taxon>Eukaryota</taxon>
        <taxon>Fungi</taxon>
        <taxon>Dikarya</taxon>
        <taxon>Ascomycota</taxon>
        <taxon>Pezizomycotina</taxon>
        <taxon>Sordariomycetes</taxon>
        <taxon>Sordariomycetidae</taxon>
        <taxon>Diaporthales</taxon>
        <taxon>Gnomoniaceae</taxon>
        <taxon>Gnomoniopsis</taxon>
    </lineage>
</organism>
<reference evidence="2" key="1">
    <citation type="submission" date="2022-10" db="EMBL/GenBank/DDBJ databases">
        <title>Tapping the CABI collections for fungal endophytes: first genome assemblies for Collariella, Neodidymelliopsis, Ascochyta clinopodiicola, Didymella pomorum, Didymosphaeria variabile, Neocosmospora piperis and Neocucurbitaria cava.</title>
        <authorList>
            <person name="Hill R."/>
        </authorList>
    </citation>
    <scope>NUCLEOTIDE SEQUENCE</scope>
    <source>
        <strain evidence="2">IMI 355082</strain>
    </source>
</reference>
<gene>
    <name evidence="2" type="ORF">N0V93_001621</name>
</gene>
<protein>
    <recommendedName>
        <fullName evidence="4">Secreted protein</fullName>
    </recommendedName>
</protein>
<evidence type="ECO:0000313" key="3">
    <source>
        <dbReference type="Proteomes" id="UP001140453"/>
    </source>
</evidence>
<evidence type="ECO:0000313" key="2">
    <source>
        <dbReference type="EMBL" id="KAJ4397394.1"/>
    </source>
</evidence>
<sequence>MRLLHIFAAPALVSAQAISISKVQYSGNGCPQGTASVSLSSDKTIVTLGFDSFQTYIGPGTSIKDTSKNCEIHLTLSYPSGYSFAVVDSTYHGYAQLDSAVTGNFYSTYYFSSNAAKTFTTTASITGGESWADGAVYMEEEIVPSPSYVKSKCGTSEILNINNRIALVSSDSNASGQLTDDDATVDQSQQINIQWFTC</sequence>
<dbReference type="Proteomes" id="UP001140453">
    <property type="component" value="Unassembled WGS sequence"/>
</dbReference>
<keyword evidence="1" id="KW-0732">Signal</keyword>
<dbReference type="EMBL" id="JAPEVB010000001">
    <property type="protein sequence ID" value="KAJ4397394.1"/>
    <property type="molecule type" value="Genomic_DNA"/>
</dbReference>
<comment type="caution">
    <text evidence="2">The sequence shown here is derived from an EMBL/GenBank/DDBJ whole genome shotgun (WGS) entry which is preliminary data.</text>
</comment>
<feature type="chain" id="PRO_5040870238" description="Secreted protein" evidence="1">
    <location>
        <begin position="16"/>
        <end position="198"/>
    </location>
</feature>
<name>A0A9W8Z5V1_9PEZI</name>
<dbReference type="PANTHER" id="PTHR38847:SF1">
    <property type="entry name" value="PSEUDOURIDINE SYNTHASE RSUA_RLUA-LIKE DOMAIN-CONTAINING PROTEIN"/>
    <property type="match status" value="1"/>
</dbReference>
<keyword evidence="3" id="KW-1185">Reference proteome</keyword>
<evidence type="ECO:0000256" key="1">
    <source>
        <dbReference type="SAM" id="SignalP"/>
    </source>
</evidence>
<dbReference type="InterPro" id="IPR025649">
    <property type="entry name" value="DUF4360"/>
</dbReference>
<dbReference type="Pfam" id="PF14273">
    <property type="entry name" value="DUF4360"/>
    <property type="match status" value="1"/>
</dbReference>
<dbReference type="AlphaFoldDB" id="A0A9W8Z5V1"/>
<dbReference type="PANTHER" id="PTHR38847">
    <property type="match status" value="1"/>
</dbReference>
<dbReference type="OrthoDB" id="152248at2759"/>
<feature type="signal peptide" evidence="1">
    <location>
        <begin position="1"/>
        <end position="15"/>
    </location>
</feature>
<evidence type="ECO:0008006" key="4">
    <source>
        <dbReference type="Google" id="ProtNLM"/>
    </source>
</evidence>
<accession>A0A9W8Z5V1</accession>
<proteinExistence type="predicted"/>